<dbReference type="Gene3D" id="2.60.40.3930">
    <property type="match status" value="2"/>
</dbReference>
<dbReference type="InterPro" id="IPR013783">
    <property type="entry name" value="Ig-like_fold"/>
</dbReference>
<name>A0A1Z2XMV4_9FIRM</name>
<dbReference type="SUPFAM" id="SSF49452">
    <property type="entry name" value="Starch-binding domain-like"/>
    <property type="match status" value="1"/>
</dbReference>
<keyword evidence="2" id="KW-0964">Secreted</keyword>
<feature type="transmembrane region" description="Helical" evidence="4">
    <location>
        <begin position="1453"/>
        <end position="1474"/>
    </location>
</feature>
<keyword evidence="11" id="KW-1185">Reference proteome</keyword>
<dbReference type="Proteomes" id="UP000196710">
    <property type="component" value="Chromosome"/>
</dbReference>
<sequence>MTSTVKRKSMALVMALLLCFSMFVSFGTTAQAAGERSEIYMVSFPRDAESNRDHWDRDNLQFMNGWYMEAYDMFATFAVGSHEGKVAYCIEPGTPIDNAHTFTAKDETFWDNYPSSLNKTIDADTIKSLIGRILQYGYTGNIDPTWVSQNSAAADKLAHVYATQLLIWETIVGERDEQFAHVSTGGKNPVLDFIKPGHPLRSRIMDKYNSMVTSVQNHSKVPSFMAKSRGKAPTIELEWDGNQYTAKLTDDNKVLGNYNFTSDYTAMKFTTSGNVLTITSPTAPTGDVTVSASKKDSKRMGLVVWDDGSFGPGVGQQNTVTYTQSVTDPIAAYLKLNVSYGSAKIVKTSEDGKVEGITFRITGSSIDQTVTTNSRGEVQIDNLQPGEYTVTEQVDGDYVPQEPQKVTVQAGQTATVSFNNSLQKGSLTVTKNSEDGLNSGVRFHLYGTSSMGETVDLYATTNISGVAQFTDVPIGSGYTLEEVDTAVRYVVPATQTANIEWEKVTNATFRNVLKKFNITLNKVDGETGTQQGDTTLAGAVYGVYKDGELVDTYTTDSDGHFTTSYYVCDSGWTVQEITPSEGYPLDETSYPAGADPKQYEVEFNSAPALTSPETVQKSKITPIKHCDDGSTQIETPEVGAEFAVFLKSSGSYDSAKESERDYLVCDENGYAETKLLPYGVYTVRQTKGWDGRELMKDFDVFINKDGGVYRYLINNAPFTSYVKVIKTDSETGKAIPYAGAGFQIYDPNGQLVTMRFTYPAVTEIDTFYTTTDGTLITPEVLPYGTGYSLVEVQAPYGYVLNSEPVYFDITPAGSTEVSDVTVVEVERPNMPQKGAISITKQGEVFSSVTALGGAATDEDGNEVELPVSYQPVYEEKQLAGAVYEVTAAEDIVTPDSTLRYSAGEVVATLTTAQDGPVATEPLYLGKYLVREIKAPFGTVLDTETHTVELTYAGQEVEITETGATLHDDRQKIKINLEKVLEQDERFQIGMNGEIATVQFGLYASEDITAVDGSVIPADGLIETINCAEDGSIVFATDLPLGSYYVKEISTDKHYTLPDTVYPIVFEYAGPDVALVKVALNDGEPITNELIYSSIKGLKIDRENQETIAGALFGLFRPDALQFTSETAILTSTSDEKGVFSFEDVPLGNWIVRELQPAEGYLPNTDIHHVQVERDEQIVEINVVNDRIPELGTTANIGGEKEVNATEIFTLEDVVEYTHLVPGKEYTVKGVLMDKATGEALKINGAEARSETAFTPENPSGTVTVVFEFDSKYIKADTDIVVFESLYQEGRELAIHADLEDESQTVTVHVPEIGTQATIGEEKEVTIDGPITIDDVVAFKNLTPGKEYKLVGVLMDKATGNPFKVGDKEIRAEATFTTEKADGETVVKFTFDGSGITQATEIVVFETLYQGEVKIAAHEDINDEGQTVKVVPVTPGKPTTPNPGNPQTGDRSIMGFWIGLGAIALGGLAAGIIMYNRKKKEDGER</sequence>
<comment type="similarity">
    <text evidence="1">Belongs to the serine-aspartate repeat-containing protein (SDr) family.</text>
</comment>
<keyword evidence="4" id="KW-0812">Transmembrane</keyword>
<organism evidence="10 12">
    <name type="scientific">Acutalibacter muris</name>
    <dbReference type="NCBI Taxonomy" id="1796620"/>
    <lineage>
        <taxon>Bacteria</taxon>
        <taxon>Bacillati</taxon>
        <taxon>Bacillota</taxon>
        <taxon>Clostridia</taxon>
        <taxon>Eubacteriales</taxon>
        <taxon>Acutalibacteraceae</taxon>
        <taxon>Acutalibacter</taxon>
    </lineage>
</organism>
<keyword evidence="3 5" id="KW-0732">Signal</keyword>
<dbReference type="Pfam" id="PF08341">
    <property type="entry name" value="TED"/>
    <property type="match status" value="1"/>
</dbReference>
<reference evidence="11" key="2">
    <citation type="submission" date="2017-05" db="EMBL/GenBank/DDBJ databases">
        <title>Improved OligoMM genomes.</title>
        <authorList>
            <person name="Garzetti D."/>
        </authorList>
    </citation>
    <scope>NUCLEOTIDE SEQUENCE [LARGE SCALE GENOMIC DNA]</scope>
    <source>
        <strain evidence="11">KB18</strain>
    </source>
</reference>
<accession>A0A1Z2XMV4</accession>
<dbReference type="KEGG" id="amur:ADH66_03260"/>
<dbReference type="Pfam" id="PF18202">
    <property type="entry name" value="TQ"/>
    <property type="match status" value="2"/>
</dbReference>
<evidence type="ECO:0000313" key="12">
    <source>
        <dbReference type="Proteomes" id="UP000596035"/>
    </source>
</evidence>
<dbReference type="NCBIfam" id="NF033903">
    <property type="entry name" value="VaFE_rpt"/>
    <property type="match status" value="2"/>
</dbReference>
<reference evidence="10 12" key="3">
    <citation type="submission" date="2020-11" db="EMBL/GenBank/DDBJ databases">
        <title>Closed and high quality bacterial genomes of the OMM12 community.</title>
        <authorList>
            <person name="Marbouty M."/>
            <person name="Lamy-Besnier Q."/>
            <person name="Debarbieux L."/>
            <person name="Koszul R."/>
        </authorList>
    </citation>
    <scope>NUCLEOTIDE SEQUENCE [LARGE SCALE GENOMIC DNA]</scope>
    <source>
        <strain evidence="10 12">KB18</strain>
    </source>
</reference>
<dbReference type="InterPro" id="IPR013784">
    <property type="entry name" value="Carb-bd-like_fold"/>
</dbReference>
<feature type="domain" description="SpaA-like prealbumin fold" evidence="7">
    <location>
        <begin position="722"/>
        <end position="817"/>
    </location>
</feature>
<evidence type="ECO:0000256" key="3">
    <source>
        <dbReference type="ARBA" id="ARBA00022729"/>
    </source>
</evidence>
<evidence type="ECO:0000313" key="11">
    <source>
        <dbReference type="Proteomes" id="UP000196710"/>
    </source>
</evidence>
<dbReference type="InterPro" id="IPR041100">
    <property type="entry name" value="TQ"/>
</dbReference>
<evidence type="ECO:0000256" key="5">
    <source>
        <dbReference type="SAM" id="SignalP"/>
    </source>
</evidence>
<feature type="domain" description="T-Q ester bond containing" evidence="8">
    <location>
        <begin position="1188"/>
        <end position="1307"/>
    </location>
</feature>
<evidence type="ECO:0000259" key="7">
    <source>
        <dbReference type="Pfam" id="PF17802"/>
    </source>
</evidence>
<dbReference type="RefSeq" id="WP_088364365.1">
    <property type="nucleotide sequence ID" value="NZ_CP065321.1"/>
</dbReference>
<reference evidence="9" key="1">
    <citation type="journal article" date="2017" name="Genome Announc.">
        <title>High-Quality Whole-Genome Sequences of the Oligo-Mouse-Microbiota Bacterial Community.</title>
        <authorList>
            <person name="Garzetti D."/>
            <person name="Brugiroux S."/>
            <person name="Bunk B."/>
            <person name="Pukall R."/>
            <person name="McCoy K.D."/>
            <person name="Macpherson A.J."/>
            <person name="Stecher B."/>
        </authorList>
    </citation>
    <scope>NUCLEOTIDE SEQUENCE</scope>
    <source>
        <strain evidence="9">KB18</strain>
    </source>
</reference>
<feature type="domain" description="SpaA-like prealbumin fold" evidence="7">
    <location>
        <begin position="341"/>
        <end position="420"/>
    </location>
</feature>
<dbReference type="Pfam" id="PF17802">
    <property type="entry name" value="SpaA"/>
    <property type="match status" value="7"/>
</dbReference>
<feature type="domain" description="SpaA-like prealbumin fold" evidence="7">
    <location>
        <begin position="1093"/>
        <end position="1185"/>
    </location>
</feature>
<dbReference type="InterPro" id="IPR041033">
    <property type="entry name" value="SpaA_PFL_dom_1"/>
</dbReference>
<dbReference type="InterPro" id="IPR013552">
    <property type="entry name" value="Thioester_dom"/>
</dbReference>
<dbReference type="GO" id="GO:0030246">
    <property type="term" value="F:carbohydrate binding"/>
    <property type="evidence" value="ECO:0007669"/>
    <property type="project" value="InterPro"/>
</dbReference>
<dbReference type="Proteomes" id="UP000596035">
    <property type="component" value="Chromosome"/>
</dbReference>
<dbReference type="Gene3D" id="2.60.40.10">
    <property type="entry name" value="Immunoglobulins"/>
    <property type="match status" value="8"/>
</dbReference>
<dbReference type="EMBL" id="CP021422">
    <property type="protein sequence ID" value="ASB39757.1"/>
    <property type="molecule type" value="Genomic_DNA"/>
</dbReference>
<evidence type="ECO:0000256" key="2">
    <source>
        <dbReference type="ARBA" id="ARBA00022525"/>
    </source>
</evidence>
<dbReference type="SUPFAM" id="SSF49478">
    <property type="entry name" value="Cna protein B-type domain"/>
    <property type="match status" value="1"/>
</dbReference>
<gene>
    <name evidence="9" type="ORF">ADH66_03260</name>
    <name evidence="10" type="ORF">I5Q82_13315</name>
</gene>
<evidence type="ECO:0000313" key="9">
    <source>
        <dbReference type="EMBL" id="ASB39757.1"/>
    </source>
</evidence>
<feature type="signal peptide" evidence="5">
    <location>
        <begin position="1"/>
        <end position="30"/>
    </location>
</feature>
<dbReference type="EMBL" id="CP065321">
    <property type="protein sequence ID" value="QQR29049.1"/>
    <property type="molecule type" value="Genomic_DNA"/>
</dbReference>
<evidence type="ECO:0000256" key="1">
    <source>
        <dbReference type="ARBA" id="ARBA00007257"/>
    </source>
</evidence>
<keyword evidence="4" id="KW-0472">Membrane</keyword>
<evidence type="ECO:0000313" key="10">
    <source>
        <dbReference type="EMBL" id="QQR29049.1"/>
    </source>
</evidence>
<evidence type="ECO:0000259" key="6">
    <source>
        <dbReference type="Pfam" id="PF08341"/>
    </source>
</evidence>
<feature type="domain" description="SpaA-like prealbumin fold" evidence="7">
    <location>
        <begin position="425"/>
        <end position="510"/>
    </location>
</feature>
<evidence type="ECO:0000259" key="8">
    <source>
        <dbReference type="Pfam" id="PF18202"/>
    </source>
</evidence>
<proteinExistence type="inferred from homology"/>
<dbReference type="PANTHER" id="PTHR36108:SF13">
    <property type="entry name" value="COLOSSIN-B-RELATED"/>
    <property type="match status" value="1"/>
</dbReference>
<feature type="domain" description="SpaA-like prealbumin fold" evidence="7">
    <location>
        <begin position="993"/>
        <end position="1069"/>
    </location>
</feature>
<evidence type="ECO:0000256" key="4">
    <source>
        <dbReference type="SAM" id="Phobius"/>
    </source>
</evidence>
<feature type="chain" id="PRO_5044568648" evidence="5">
    <location>
        <begin position="31"/>
        <end position="1484"/>
    </location>
</feature>
<protein>
    <submittedName>
        <fullName evidence="10">VaFE repeat-containing surface-anchored protein</fullName>
    </submittedName>
</protein>
<feature type="domain" description="T-Q ester bond containing" evidence="8">
    <location>
        <begin position="1310"/>
        <end position="1429"/>
    </location>
</feature>
<keyword evidence="4" id="KW-1133">Transmembrane helix</keyword>
<dbReference type="PANTHER" id="PTHR36108">
    <property type="entry name" value="COLOSSIN-B-RELATED"/>
    <property type="match status" value="1"/>
</dbReference>
<feature type="domain" description="SpaA-like prealbumin fold" evidence="7">
    <location>
        <begin position="875"/>
        <end position="959"/>
    </location>
</feature>
<feature type="domain" description="SpaA-like prealbumin fold" evidence="7">
    <location>
        <begin position="517"/>
        <end position="595"/>
    </location>
</feature>
<feature type="domain" description="Thioester" evidence="6">
    <location>
        <begin position="86"/>
        <end position="173"/>
    </location>
</feature>